<proteinExistence type="predicted"/>
<evidence type="ECO:0000313" key="2">
    <source>
        <dbReference type="Proteomes" id="UP000537718"/>
    </source>
</evidence>
<sequence>MEYLFLNISDRMLLLRYINKLKGMGLLKTALIGAAVYGAIKYITKKDAFGRSIVDDLQDKAPEWVDKAKRFKDDIEQKYNSELDPYTEVKP</sequence>
<comment type="caution">
    <text evidence="1">The sequence shown here is derived from an EMBL/GenBank/DDBJ whole genome shotgun (WGS) entry which is preliminary data.</text>
</comment>
<dbReference type="EMBL" id="JACHCF010000006">
    <property type="protein sequence ID" value="MBB5621718.1"/>
    <property type="molecule type" value="Genomic_DNA"/>
</dbReference>
<protein>
    <submittedName>
        <fullName evidence="1">Uncharacterized protein</fullName>
    </submittedName>
</protein>
<reference evidence="1 2" key="1">
    <citation type="submission" date="2020-08" db="EMBL/GenBank/DDBJ databases">
        <title>Genomic Encyclopedia of Type Strains, Phase IV (KMG-V): Genome sequencing to study the core and pangenomes of soil and plant-associated prokaryotes.</title>
        <authorList>
            <person name="Whitman W."/>
        </authorList>
    </citation>
    <scope>NUCLEOTIDE SEQUENCE [LARGE SCALE GENOMIC DNA]</scope>
    <source>
        <strain evidence="1 2">MP7CTX6</strain>
    </source>
</reference>
<name>A0A7W8YU96_9SPHI</name>
<accession>A0A7W8YU96</accession>
<gene>
    <name evidence="1" type="ORF">HDE69_002781</name>
</gene>
<dbReference type="RefSeq" id="WP_260159875.1">
    <property type="nucleotide sequence ID" value="NZ_JACHCF010000006.1"/>
</dbReference>
<evidence type="ECO:0000313" key="1">
    <source>
        <dbReference type="EMBL" id="MBB5621718.1"/>
    </source>
</evidence>
<dbReference type="Proteomes" id="UP000537718">
    <property type="component" value="Unassembled WGS sequence"/>
</dbReference>
<organism evidence="1 2">
    <name type="scientific">Pedobacter cryoconitis</name>
    <dbReference type="NCBI Taxonomy" id="188932"/>
    <lineage>
        <taxon>Bacteria</taxon>
        <taxon>Pseudomonadati</taxon>
        <taxon>Bacteroidota</taxon>
        <taxon>Sphingobacteriia</taxon>
        <taxon>Sphingobacteriales</taxon>
        <taxon>Sphingobacteriaceae</taxon>
        <taxon>Pedobacter</taxon>
    </lineage>
</organism>
<dbReference type="AlphaFoldDB" id="A0A7W8YU96"/>